<feature type="transmembrane region" description="Helical" evidence="6">
    <location>
        <begin position="85"/>
        <end position="104"/>
    </location>
</feature>
<dbReference type="Proteomes" id="UP000594903">
    <property type="component" value="Chromosome"/>
</dbReference>
<comment type="similarity">
    <text evidence="2">Belongs to the SLC13A/DASS transporter (TC 2.A.47) family. DIT1 subfamily.</text>
</comment>
<comment type="subcellular location">
    <subcellularLocation>
        <location evidence="1">Membrane</location>
        <topology evidence="1">Multi-pass membrane protein</topology>
    </subcellularLocation>
</comment>
<dbReference type="GO" id="GO:0022857">
    <property type="term" value="F:transmembrane transporter activity"/>
    <property type="evidence" value="ECO:0007669"/>
    <property type="project" value="InterPro"/>
</dbReference>
<sequence>MGFRPIPAAISVALALVICFVIPVPEGVTSDAWMLLGMFVGVISAIIGKVMPIGALSILAITLVAVTGVTSETTSGAINDALSSFANPLIWLIGAAIMISRGIIKTGLGERAGYYFIAIWGKKTIGIAYSLAITELILAPVTPSNTARGGGIIHPLVRSIAKTYDSDPEKGTEARMGKFLALVNYHCNPISAAMFVTATAPNPLVVNLVAESTNMDINLSWGTWAIAMLLPGLVAMAIMPLVIYMMYPPEIKETPNSAEFAFERLKEMGPITRNEYIMLGIFTILLLLWAGIPEMIFGAAWAVNATTTAFIGLSLLLITGVLTWEDIITERSAWDTITWFAALVMMATFLNKLGLITWFSNMLETSIGGLGLHWALATGLLLLAYLYAHYMFASTTAHITAMFAAFFTAGVALGAPPMLYALLMAAASNIMMTLTHYATGTSPVVFGSGFTTLGEWWKAGFVMSVVNLVVFVVIGGIWWKILGYW</sequence>
<proteinExistence type="inferred from homology"/>
<reference evidence="7 10" key="2">
    <citation type="submission" date="2020-12" db="EMBL/GenBank/DDBJ databases">
        <title>FDA dAtabase for Regulatory Grade micrObial Sequences (FDA-ARGOS): Supporting development and validation of Infectious Disease Dx tests.</title>
        <authorList>
            <person name="Sproer C."/>
            <person name="Gronow S."/>
            <person name="Severitt S."/>
            <person name="Schroder I."/>
            <person name="Tallon L."/>
            <person name="Sadzewicz L."/>
            <person name="Zhao X."/>
            <person name="Boylan J."/>
            <person name="Ott S."/>
            <person name="Bowen H."/>
            <person name="Vavikolanu K."/>
            <person name="Mehta A."/>
            <person name="Aluvathingal J."/>
            <person name="Nadendla S."/>
            <person name="Lowell S."/>
            <person name="Myers T."/>
            <person name="Yan Y."/>
            <person name="Sichtig H."/>
        </authorList>
    </citation>
    <scope>NUCLEOTIDE SEQUENCE [LARGE SCALE GENOMIC DNA]</scope>
    <source>
        <strain evidence="7 10">FDAARGOS_872</strain>
    </source>
</reference>
<evidence type="ECO:0000256" key="3">
    <source>
        <dbReference type="ARBA" id="ARBA00022692"/>
    </source>
</evidence>
<feature type="transmembrane region" description="Helical" evidence="6">
    <location>
        <begin position="371"/>
        <end position="388"/>
    </location>
</feature>
<dbReference type="AlphaFoldDB" id="A0A378XEU1"/>
<feature type="transmembrane region" description="Helical" evidence="6">
    <location>
        <begin position="221"/>
        <end position="247"/>
    </location>
</feature>
<evidence type="ECO:0000256" key="2">
    <source>
        <dbReference type="ARBA" id="ARBA00007349"/>
    </source>
</evidence>
<name>A0A378XEU1_9BURK</name>
<dbReference type="PANTHER" id="PTHR42826">
    <property type="entry name" value="DICARBOXYLATE TRANSPORTER 2.1, CHLOROPLASTIC"/>
    <property type="match status" value="1"/>
</dbReference>
<dbReference type="InterPro" id="IPR030676">
    <property type="entry name" value="CitT-rel"/>
</dbReference>
<dbReference type="EMBL" id="CP065725">
    <property type="protein sequence ID" value="QPT41181.1"/>
    <property type="molecule type" value="Genomic_DNA"/>
</dbReference>
<dbReference type="OrthoDB" id="3170849at2"/>
<feature type="transmembrane region" description="Helical" evidence="6">
    <location>
        <begin position="298"/>
        <end position="324"/>
    </location>
</feature>
<dbReference type="NCBIfam" id="TIGR00785">
    <property type="entry name" value="dass"/>
    <property type="match status" value="1"/>
</dbReference>
<evidence type="ECO:0000256" key="1">
    <source>
        <dbReference type="ARBA" id="ARBA00004141"/>
    </source>
</evidence>
<feature type="transmembrane region" description="Helical" evidence="6">
    <location>
        <begin position="36"/>
        <end position="65"/>
    </location>
</feature>
<dbReference type="EMBL" id="UGSB01000001">
    <property type="protein sequence ID" value="SUA53980.1"/>
    <property type="molecule type" value="Genomic_DNA"/>
</dbReference>
<feature type="transmembrane region" description="Helical" evidence="6">
    <location>
        <begin position="276"/>
        <end position="292"/>
    </location>
</feature>
<dbReference type="Proteomes" id="UP000254603">
    <property type="component" value="Unassembled WGS sequence"/>
</dbReference>
<evidence type="ECO:0000313" key="8">
    <source>
        <dbReference type="EMBL" id="SUA53980.1"/>
    </source>
</evidence>
<dbReference type="STRING" id="1122619.GCA_000373745_01775"/>
<evidence type="ECO:0000256" key="5">
    <source>
        <dbReference type="ARBA" id="ARBA00023136"/>
    </source>
</evidence>
<dbReference type="InterPro" id="IPR001898">
    <property type="entry name" value="SLC13A/DASS"/>
</dbReference>
<evidence type="ECO:0000313" key="10">
    <source>
        <dbReference type="Proteomes" id="UP000594903"/>
    </source>
</evidence>
<feature type="transmembrane region" description="Helical" evidence="6">
    <location>
        <begin position="179"/>
        <end position="201"/>
    </location>
</feature>
<dbReference type="GO" id="GO:0016020">
    <property type="term" value="C:membrane"/>
    <property type="evidence" value="ECO:0007669"/>
    <property type="project" value="UniProtKB-SubCell"/>
</dbReference>
<keyword evidence="4 6" id="KW-1133">Transmembrane helix</keyword>
<keyword evidence="3 6" id="KW-0812">Transmembrane</keyword>
<dbReference type="Pfam" id="PF00939">
    <property type="entry name" value="Na_sulph_symp"/>
    <property type="match status" value="1"/>
</dbReference>
<evidence type="ECO:0000256" key="4">
    <source>
        <dbReference type="ARBA" id="ARBA00022989"/>
    </source>
</evidence>
<evidence type="ECO:0000313" key="7">
    <source>
        <dbReference type="EMBL" id="QPT41181.1"/>
    </source>
</evidence>
<keyword evidence="5 6" id="KW-0472">Membrane</keyword>
<gene>
    <name evidence="8" type="primary">ybhI</name>
    <name evidence="7" type="ORF">I6G29_06550</name>
    <name evidence="8" type="ORF">NCTC11997_01366</name>
</gene>
<keyword evidence="10" id="KW-1185">Reference proteome</keyword>
<evidence type="ECO:0000313" key="9">
    <source>
        <dbReference type="Proteomes" id="UP000254603"/>
    </source>
</evidence>
<dbReference type="PIRSF" id="PIRSF002457">
    <property type="entry name" value="DASS"/>
    <property type="match status" value="1"/>
</dbReference>
<dbReference type="RefSeq" id="WP_018574950.1">
    <property type="nucleotide sequence ID" value="NZ_CP065725.1"/>
</dbReference>
<evidence type="ECO:0000256" key="6">
    <source>
        <dbReference type="SAM" id="Phobius"/>
    </source>
</evidence>
<feature type="transmembrane region" description="Helical" evidence="6">
    <location>
        <begin position="459"/>
        <end position="479"/>
    </location>
</feature>
<protein>
    <submittedName>
        <fullName evidence="7">DASS family sodium-coupled anion symporter</fullName>
    </submittedName>
    <submittedName>
        <fullName evidence="8">Inner membrane protein ybhI</fullName>
    </submittedName>
</protein>
<feature type="transmembrane region" description="Helical" evidence="6">
    <location>
        <begin position="336"/>
        <end position="359"/>
    </location>
</feature>
<organism evidence="8 9">
    <name type="scientific">Oligella ureolytica</name>
    <dbReference type="NCBI Taxonomy" id="90244"/>
    <lineage>
        <taxon>Bacteria</taxon>
        <taxon>Pseudomonadati</taxon>
        <taxon>Pseudomonadota</taxon>
        <taxon>Betaproteobacteria</taxon>
        <taxon>Burkholderiales</taxon>
        <taxon>Alcaligenaceae</taxon>
        <taxon>Oligella</taxon>
    </lineage>
</organism>
<reference evidence="8 9" key="1">
    <citation type="submission" date="2018-06" db="EMBL/GenBank/DDBJ databases">
        <authorList>
            <consortium name="Pathogen Informatics"/>
            <person name="Doyle S."/>
        </authorList>
    </citation>
    <scope>NUCLEOTIDE SEQUENCE [LARGE SCALE GENOMIC DNA]</scope>
    <source>
        <strain evidence="8 9">NCTC11997</strain>
    </source>
</reference>
<accession>A0A378XEU1</accession>
<feature type="transmembrane region" description="Helical" evidence="6">
    <location>
        <begin position="6"/>
        <end position="24"/>
    </location>
</feature>